<name>A0A926ND30_9BACI</name>
<sequence length="96" mass="10589">MSQSQQALSQARQALLNAQQNPEGSKAELSETAQKLAQCMNAQGEIHADMLRDVYNAVHQALNASEQPANEEALQNSFVEAIRACEQAEVTYQNER</sequence>
<comment type="caution">
    <text evidence="2">The sequence shown here is derived from an EMBL/GenBank/DDBJ whole genome shotgun (WGS) entry which is preliminary data.</text>
</comment>
<dbReference type="Proteomes" id="UP000626844">
    <property type="component" value="Unassembled WGS sequence"/>
</dbReference>
<gene>
    <name evidence="2" type="ORF">IC621_02050</name>
</gene>
<dbReference type="EMBL" id="JACXAI010000002">
    <property type="protein sequence ID" value="MBD1379001.1"/>
    <property type="molecule type" value="Genomic_DNA"/>
</dbReference>
<evidence type="ECO:0000256" key="1">
    <source>
        <dbReference type="SAM" id="MobiDB-lite"/>
    </source>
</evidence>
<proteinExistence type="predicted"/>
<dbReference type="AlphaFoldDB" id="A0A926ND30"/>
<evidence type="ECO:0000313" key="3">
    <source>
        <dbReference type="Proteomes" id="UP000626844"/>
    </source>
</evidence>
<feature type="compositionally biased region" description="Low complexity" evidence="1">
    <location>
        <begin position="1"/>
        <end position="21"/>
    </location>
</feature>
<protein>
    <submittedName>
        <fullName evidence="2">Uncharacterized protein</fullName>
    </submittedName>
</protein>
<feature type="region of interest" description="Disordered" evidence="1">
    <location>
        <begin position="1"/>
        <end position="31"/>
    </location>
</feature>
<reference evidence="2" key="1">
    <citation type="submission" date="2020-09" db="EMBL/GenBank/DDBJ databases">
        <title>A novel bacterium of genus Bacillus, isolated from South China Sea.</title>
        <authorList>
            <person name="Huang H."/>
            <person name="Mo K."/>
            <person name="Hu Y."/>
        </authorList>
    </citation>
    <scope>NUCLEOTIDE SEQUENCE</scope>
    <source>
        <strain evidence="2">IB182487</strain>
    </source>
</reference>
<dbReference type="RefSeq" id="WP_191155232.1">
    <property type="nucleotide sequence ID" value="NZ_JACXAI010000002.1"/>
</dbReference>
<organism evidence="2 3">
    <name type="scientific">Metabacillus arenae</name>
    <dbReference type="NCBI Taxonomy" id="2771434"/>
    <lineage>
        <taxon>Bacteria</taxon>
        <taxon>Bacillati</taxon>
        <taxon>Bacillota</taxon>
        <taxon>Bacilli</taxon>
        <taxon>Bacillales</taxon>
        <taxon>Bacillaceae</taxon>
        <taxon>Metabacillus</taxon>
    </lineage>
</organism>
<evidence type="ECO:0000313" key="2">
    <source>
        <dbReference type="EMBL" id="MBD1379001.1"/>
    </source>
</evidence>
<keyword evidence="3" id="KW-1185">Reference proteome</keyword>
<accession>A0A926ND30</accession>